<name>G8LQ84_9ENTR</name>
<dbReference type="AlphaFoldDB" id="G8LQ84"/>
<dbReference type="HOGENOM" id="CLU_3183227_0_0_6"/>
<dbReference type="KEGG" id="eec:EcWSU1_A006"/>
<reference evidence="1 2" key="1">
    <citation type="journal article" date="2011" name="Stand. Genomic Sci.">
        <title>Complete genome of the onion pathogen Enterobacter cloacae EcWSU1.</title>
        <authorList>
            <person name="Humann J.L."/>
            <person name="Wildung M."/>
            <person name="Cheng C.H."/>
            <person name="Lee T."/>
            <person name="Stewart J.E."/>
            <person name="Drew J.C."/>
            <person name="Triplett E.W."/>
            <person name="Main D."/>
            <person name="Schroeder B.K."/>
        </authorList>
    </citation>
    <scope>NUCLEOTIDE SEQUENCE [LARGE SCALE GENOMIC DNA]</scope>
    <source>
        <strain evidence="1 2">EcWSU1</strain>
        <plasmid evidence="1 2">pEcWSU1_A</plasmid>
    </source>
</reference>
<geneLocation type="plasmid" evidence="1 2">
    <name>pEcWSU1_A</name>
</geneLocation>
<organism evidence="1 2">
    <name type="scientific">Enterobacter ludwigii</name>
    <dbReference type="NCBI Taxonomy" id="299767"/>
    <lineage>
        <taxon>Bacteria</taxon>
        <taxon>Pseudomonadati</taxon>
        <taxon>Pseudomonadota</taxon>
        <taxon>Gammaproteobacteria</taxon>
        <taxon>Enterobacterales</taxon>
        <taxon>Enterobacteriaceae</taxon>
        <taxon>Enterobacter</taxon>
        <taxon>Enterobacter cloacae complex</taxon>
    </lineage>
</organism>
<evidence type="ECO:0000313" key="2">
    <source>
        <dbReference type="Proteomes" id="UP000007838"/>
    </source>
</evidence>
<dbReference type="EMBL" id="CP002887">
    <property type="protein sequence ID" value="AEW75980.1"/>
    <property type="molecule type" value="Genomic_DNA"/>
</dbReference>
<accession>G8LQ84</accession>
<protein>
    <submittedName>
        <fullName evidence="1">Uncharacterized protein</fullName>
    </submittedName>
</protein>
<sequence>MSLHALLWFSHQLFRQRWWGRASALKAALKAGRRGGESIARGECYK</sequence>
<proteinExistence type="predicted"/>
<gene>
    <name evidence="1" type="ORF">EcWSU1_A006</name>
</gene>
<evidence type="ECO:0000313" key="1">
    <source>
        <dbReference type="EMBL" id="AEW75980.1"/>
    </source>
</evidence>
<dbReference type="Proteomes" id="UP000007838">
    <property type="component" value="Plasmid pEcWSU1_A"/>
</dbReference>
<keyword evidence="1" id="KW-0614">Plasmid</keyword>